<feature type="compositionally biased region" description="Acidic residues" evidence="1">
    <location>
        <begin position="14"/>
        <end position="23"/>
    </location>
</feature>
<dbReference type="Proteomes" id="UP001054889">
    <property type="component" value="Unassembled WGS sequence"/>
</dbReference>
<name>A0AAV5BQI8_ELECO</name>
<comment type="caution">
    <text evidence="2">The sequence shown here is derived from an EMBL/GenBank/DDBJ whole genome shotgun (WGS) entry which is preliminary data.</text>
</comment>
<reference evidence="2" key="1">
    <citation type="journal article" date="2018" name="DNA Res.">
        <title>Multiple hybrid de novo genome assembly of finger millet, an orphan allotetraploid crop.</title>
        <authorList>
            <person name="Hatakeyama M."/>
            <person name="Aluri S."/>
            <person name="Balachadran M.T."/>
            <person name="Sivarajan S.R."/>
            <person name="Patrignani A."/>
            <person name="Gruter S."/>
            <person name="Poveda L."/>
            <person name="Shimizu-Inatsugi R."/>
            <person name="Baeten J."/>
            <person name="Francoijs K.J."/>
            <person name="Nataraja K.N."/>
            <person name="Reddy Y.A.N."/>
            <person name="Phadnis S."/>
            <person name="Ravikumar R.L."/>
            <person name="Schlapbach R."/>
            <person name="Sreeman S.M."/>
            <person name="Shimizu K.K."/>
        </authorList>
    </citation>
    <scope>NUCLEOTIDE SEQUENCE</scope>
</reference>
<gene>
    <name evidence="2" type="primary">ga04682</name>
    <name evidence="2" type="ORF">PR202_ga04682</name>
</gene>
<keyword evidence="3" id="KW-1185">Reference proteome</keyword>
<sequence>MPSSFLTAAVPVEDGGEEEDPEEIQANSTASDSPPRRNLRTPPRRNARMSVGGRGRPSEPMASRHAGSASMSSGLQDFVVITGSEQPAPPAPSAHSPNRGRLLQRYAHLAGTPPHRPGREAGAWVTTARWALLPNGIGHELSSDEETPTGR</sequence>
<evidence type="ECO:0000313" key="2">
    <source>
        <dbReference type="EMBL" id="GJM88603.1"/>
    </source>
</evidence>
<evidence type="ECO:0000313" key="3">
    <source>
        <dbReference type="Proteomes" id="UP001054889"/>
    </source>
</evidence>
<reference evidence="2" key="2">
    <citation type="submission" date="2021-12" db="EMBL/GenBank/DDBJ databases">
        <title>Resequencing data analysis of finger millet.</title>
        <authorList>
            <person name="Hatakeyama M."/>
            <person name="Aluri S."/>
            <person name="Balachadran M.T."/>
            <person name="Sivarajan S.R."/>
            <person name="Poveda L."/>
            <person name="Shimizu-Inatsugi R."/>
            <person name="Schlapbach R."/>
            <person name="Sreeman S.M."/>
            <person name="Shimizu K.K."/>
        </authorList>
    </citation>
    <scope>NUCLEOTIDE SEQUENCE</scope>
</reference>
<feature type="compositionally biased region" description="Basic residues" evidence="1">
    <location>
        <begin position="37"/>
        <end position="47"/>
    </location>
</feature>
<feature type="region of interest" description="Disordered" evidence="1">
    <location>
        <begin position="1"/>
        <end position="121"/>
    </location>
</feature>
<dbReference type="EMBL" id="BQKI01000002">
    <property type="protein sequence ID" value="GJM88603.1"/>
    <property type="molecule type" value="Genomic_DNA"/>
</dbReference>
<protein>
    <submittedName>
        <fullName evidence="2">Uncharacterized protein</fullName>
    </submittedName>
</protein>
<proteinExistence type="predicted"/>
<accession>A0AAV5BQI8</accession>
<evidence type="ECO:0000256" key="1">
    <source>
        <dbReference type="SAM" id="MobiDB-lite"/>
    </source>
</evidence>
<dbReference type="AlphaFoldDB" id="A0AAV5BQI8"/>
<organism evidence="2 3">
    <name type="scientific">Eleusine coracana subsp. coracana</name>
    <dbReference type="NCBI Taxonomy" id="191504"/>
    <lineage>
        <taxon>Eukaryota</taxon>
        <taxon>Viridiplantae</taxon>
        <taxon>Streptophyta</taxon>
        <taxon>Embryophyta</taxon>
        <taxon>Tracheophyta</taxon>
        <taxon>Spermatophyta</taxon>
        <taxon>Magnoliopsida</taxon>
        <taxon>Liliopsida</taxon>
        <taxon>Poales</taxon>
        <taxon>Poaceae</taxon>
        <taxon>PACMAD clade</taxon>
        <taxon>Chloridoideae</taxon>
        <taxon>Cynodonteae</taxon>
        <taxon>Eleusininae</taxon>
        <taxon>Eleusine</taxon>
    </lineage>
</organism>